<protein>
    <submittedName>
        <fullName evidence="2">Putative hydrolase</fullName>
    </submittedName>
</protein>
<dbReference type="InterPro" id="IPR042271">
    <property type="entry name" value="Zinicin_2_N"/>
</dbReference>
<dbReference type="Proteomes" id="UP000539111">
    <property type="component" value="Unassembled WGS sequence"/>
</dbReference>
<evidence type="ECO:0000256" key="1">
    <source>
        <dbReference type="SAM" id="MobiDB-lite"/>
    </source>
</evidence>
<keyword evidence="3" id="KW-1185">Reference proteome</keyword>
<evidence type="ECO:0000313" key="2">
    <source>
        <dbReference type="EMBL" id="NYI68111.1"/>
    </source>
</evidence>
<name>A0A7Z0D3B9_9MICO</name>
<dbReference type="Pfam" id="PF10103">
    <property type="entry name" value="Zincin_2"/>
    <property type="match status" value="1"/>
</dbReference>
<gene>
    <name evidence="2" type="ORF">BJY26_002417</name>
</gene>
<dbReference type="GO" id="GO:0016787">
    <property type="term" value="F:hydrolase activity"/>
    <property type="evidence" value="ECO:0007669"/>
    <property type="project" value="UniProtKB-KW"/>
</dbReference>
<feature type="compositionally biased region" description="Basic and acidic residues" evidence="1">
    <location>
        <begin position="455"/>
        <end position="465"/>
    </location>
</feature>
<sequence>MADSNHPDNTPDLPGDDESGNDSGQNNPFADAFSQMFSSGGIDPEQLSAAGIPTDPATLQQVFAQVQQWMSNADPSSPINWKLAQDTARAKAAGDDPSVSAVDVRAVDEAFRLAQLWLDEATSIPTAVARAGALSRAEWVEQTMPTWKSLAGPVASSVSRAMSESMLEQAPEEMRGMLAGAGQMMQSVGGSIYGTQLGQAVGTLAGSVLTSTEIGLPLLGDGHAALLPHNIAAFAGDIQVSEDDARIYLAVREDAHIRLFEHAPWLRSHVLTLVEEYARGVQVDTSRLEDLASKIDMNDPSSITDQLSSGMFEMSTSETQKNALKRLETTLALIEGWVDEVTHAATSALASRDSLRESMRRRRAAGGPAENTFATLVGLELRPRRLRDAAALWATIARERGAEARDAVWSHPDLLPDASDLDDPLGYYERREKHQADSDAMDAALRELIDDEQGGNDKSDDDKPGNGEPGN</sequence>
<dbReference type="AlphaFoldDB" id="A0A7Z0D3B9"/>
<dbReference type="EMBL" id="JACBZP010000001">
    <property type="protein sequence ID" value="NYI68111.1"/>
    <property type="molecule type" value="Genomic_DNA"/>
</dbReference>
<accession>A0A7Z0D3B9</accession>
<dbReference type="RefSeq" id="WP_179428497.1">
    <property type="nucleotide sequence ID" value="NZ_JACBZP010000001.1"/>
</dbReference>
<dbReference type="PANTHER" id="PTHR39420:SF2">
    <property type="entry name" value="HYDROLASE"/>
    <property type="match status" value="1"/>
</dbReference>
<feature type="region of interest" description="Disordered" evidence="1">
    <location>
        <begin position="427"/>
        <end position="471"/>
    </location>
</feature>
<feature type="compositionally biased region" description="Basic and acidic residues" evidence="1">
    <location>
        <begin position="428"/>
        <end position="437"/>
    </location>
</feature>
<reference evidence="2 3" key="1">
    <citation type="submission" date="2020-07" db="EMBL/GenBank/DDBJ databases">
        <title>Sequencing the genomes of 1000 actinobacteria strains.</title>
        <authorList>
            <person name="Klenk H.-P."/>
        </authorList>
    </citation>
    <scope>NUCLEOTIDE SEQUENCE [LARGE SCALE GENOMIC DNA]</scope>
    <source>
        <strain evidence="2 3">DSM 26341</strain>
    </source>
</reference>
<organism evidence="2 3">
    <name type="scientific">Spelaeicoccus albus</name>
    <dbReference type="NCBI Taxonomy" id="1280376"/>
    <lineage>
        <taxon>Bacteria</taxon>
        <taxon>Bacillati</taxon>
        <taxon>Actinomycetota</taxon>
        <taxon>Actinomycetes</taxon>
        <taxon>Micrococcales</taxon>
        <taxon>Brevibacteriaceae</taxon>
        <taxon>Spelaeicoccus</taxon>
    </lineage>
</organism>
<dbReference type="SUPFAM" id="SSF55486">
    <property type="entry name" value="Metalloproteases ('zincins'), catalytic domain"/>
    <property type="match status" value="1"/>
</dbReference>
<evidence type="ECO:0000313" key="3">
    <source>
        <dbReference type="Proteomes" id="UP000539111"/>
    </source>
</evidence>
<dbReference type="InterPro" id="IPR018766">
    <property type="entry name" value="Zinicin_2"/>
</dbReference>
<dbReference type="NCBIfam" id="TIGR03624">
    <property type="entry name" value="putative hydrolase"/>
    <property type="match status" value="1"/>
</dbReference>
<feature type="region of interest" description="Disordered" evidence="1">
    <location>
        <begin position="1"/>
        <end position="52"/>
    </location>
</feature>
<keyword evidence="2" id="KW-0378">Hydrolase</keyword>
<comment type="caution">
    <text evidence="2">The sequence shown here is derived from an EMBL/GenBank/DDBJ whole genome shotgun (WGS) entry which is preliminary data.</text>
</comment>
<proteinExistence type="predicted"/>
<dbReference type="Gene3D" id="1.20.150.30">
    <property type="entry name" value="Zincin-like metallopeptidase, N-terminal domain"/>
    <property type="match status" value="1"/>
</dbReference>
<dbReference type="PANTHER" id="PTHR39420">
    <property type="match status" value="1"/>
</dbReference>